<dbReference type="Proteomes" id="UP000002359">
    <property type="component" value="Chromosome"/>
</dbReference>
<feature type="chain" id="PRO_5039089545" evidence="2">
    <location>
        <begin position="32"/>
        <end position="349"/>
    </location>
</feature>
<feature type="region of interest" description="Disordered" evidence="1">
    <location>
        <begin position="252"/>
        <end position="296"/>
    </location>
</feature>
<evidence type="ECO:0000256" key="2">
    <source>
        <dbReference type="SAM" id="SignalP"/>
    </source>
</evidence>
<dbReference type="EMBL" id="CP000837">
    <property type="protein sequence ID" value="ADE31604.1"/>
    <property type="molecule type" value="Genomic_DNA"/>
</dbReference>
<feature type="compositionally biased region" description="Polar residues" evidence="1">
    <location>
        <begin position="260"/>
        <end position="283"/>
    </location>
</feature>
<dbReference type="NCBIfam" id="TIGR01167">
    <property type="entry name" value="LPXTG_anchor"/>
    <property type="match status" value="1"/>
</dbReference>
<evidence type="ECO:0000256" key="1">
    <source>
        <dbReference type="SAM" id="MobiDB-lite"/>
    </source>
</evidence>
<gene>
    <name evidence="3" type="ordered locus">SSGZ1_1147</name>
</gene>
<accession>D5AID9</accession>
<dbReference type="KEGG" id="ssw:SSGZ1_1147"/>
<reference evidence="3 4" key="1">
    <citation type="journal article" date="2009" name="J. Infect. Dis.">
        <title>Clinical, experimental, and genomic differences between intermediately pathogenic, highly pathogenic, and epidemic Streptococcus suis.</title>
        <authorList>
            <person name="Ye C."/>
            <person name="Zheng H."/>
            <person name="Zhang J."/>
            <person name="Jing H."/>
            <person name="Wang L."/>
            <person name="Xiong Y."/>
            <person name="Wang W."/>
            <person name="Zhou Z."/>
            <person name="Sun Q."/>
            <person name="Luo X."/>
            <person name="Du H."/>
            <person name="Gottschalk M."/>
            <person name="Xu J."/>
        </authorList>
    </citation>
    <scope>NUCLEOTIDE SEQUENCE [LARGE SCALE GENOMIC DNA]</scope>
    <source>
        <strain evidence="3 4">GZ1</strain>
    </source>
</reference>
<evidence type="ECO:0000313" key="4">
    <source>
        <dbReference type="Proteomes" id="UP000002359"/>
    </source>
</evidence>
<sequence>MCMKKKAIVKPLLMSGIFLALLGGATLPSGAVPVVAAETSQSTTYHLTDDEKVAVREYIQAKMTIDMQEYRLAFLEGMMEEMASGSAEAAWDEEIADLKANLTAEQVVVLDELEANLIGSIAQHYHYLFETLTVAGKSGREEAAAIVSKYESEDDASTPEAELAALKYAREVIVELLNKESAAIDNYIAYAEATGQELAGLLESGNSNLESITSATIGYGQALATASQPKFPYDFSEMDRQIAELTASLQSKVEDKSTAKTENTGVQTSQSATNGSNDLQTVPDQGGGQISDVATGKGNISEAGQKKVIPNDNAKVLPKTSGKSSLPLTVLGLITIFAGWLLTNKQEEK</sequence>
<evidence type="ECO:0000313" key="3">
    <source>
        <dbReference type="EMBL" id="ADE31604.1"/>
    </source>
</evidence>
<organism evidence="3 4">
    <name type="scientific">Streptococcus suis (strain GZ1)</name>
    <dbReference type="NCBI Taxonomy" id="423211"/>
    <lineage>
        <taxon>Bacteria</taxon>
        <taxon>Bacillati</taxon>
        <taxon>Bacillota</taxon>
        <taxon>Bacilli</taxon>
        <taxon>Lactobacillales</taxon>
        <taxon>Streptococcaceae</taxon>
        <taxon>Streptococcus</taxon>
    </lineage>
</organism>
<feature type="signal peptide" evidence="2">
    <location>
        <begin position="1"/>
        <end position="31"/>
    </location>
</feature>
<proteinExistence type="predicted"/>
<dbReference type="PATRIC" id="fig|423211.3.peg.1128"/>
<dbReference type="HOGENOM" id="CLU_799067_0_0_9"/>
<dbReference type="AlphaFoldDB" id="D5AID9"/>
<protein>
    <submittedName>
        <fullName evidence="3">Surface protein from Gram-positive cocci, anchor region</fullName>
    </submittedName>
</protein>
<name>D5AID9_STRGZ</name>
<keyword evidence="2" id="KW-0732">Signal</keyword>